<protein>
    <submittedName>
        <fullName evidence="1">Uncharacterized protein</fullName>
    </submittedName>
</protein>
<gene>
    <name evidence="1" type="ORF">DdX_19439</name>
</gene>
<name>A0AAD4MJ02_9BILA</name>
<sequence>MSRRNNDYLDAKVYVGATVEIVVETTRDRALARHTVDALVIAARRRVDLLAMTTIVDALDHLDKSKQSSWIT</sequence>
<organism evidence="1 2">
    <name type="scientific">Ditylenchus destructor</name>
    <dbReference type="NCBI Taxonomy" id="166010"/>
    <lineage>
        <taxon>Eukaryota</taxon>
        <taxon>Metazoa</taxon>
        <taxon>Ecdysozoa</taxon>
        <taxon>Nematoda</taxon>
        <taxon>Chromadorea</taxon>
        <taxon>Rhabditida</taxon>
        <taxon>Tylenchina</taxon>
        <taxon>Tylenchomorpha</taxon>
        <taxon>Sphaerularioidea</taxon>
        <taxon>Anguinidae</taxon>
        <taxon>Anguininae</taxon>
        <taxon>Ditylenchus</taxon>
    </lineage>
</organism>
<dbReference type="Proteomes" id="UP001201812">
    <property type="component" value="Unassembled WGS sequence"/>
</dbReference>
<evidence type="ECO:0000313" key="1">
    <source>
        <dbReference type="EMBL" id="KAI1695704.1"/>
    </source>
</evidence>
<accession>A0AAD4MJ02</accession>
<dbReference type="AlphaFoldDB" id="A0AAD4MJ02"/>
<evidence type="ECO:0000313" key="2">
    <source>
        <dbReference type="Proteomes" id="UP001201812"/>
    </source>
</evidence>
<proteinExistence type="predicted"/>
<reference evidence="1" key="1">
    <citation type="submission" date="2022-01" db="EMBL/GenBank/DDBJ databases">
        <title>Genome Sequence Resource for Two Populations of Ditylenchus destructor, the Migratory Endoparasitic Phytonematode.</title>
        <authorList>
            <person name="Zhang H."/>
            <person name="Lin R."/>
            <person name="Xie B."/>
        </authorList>
    </citation>
    <scope>NUCLEOTIDE SEQUENCE</scope>
    <source>
        <strain evidence="1">BazhouSP</strain>
    </source>
</reference>
<comment type="caution">
    <text evidence="1">The sequence shown here is derived from an EMBL/GenBank/DDBJ whole genome shotgun (WGS) entry which is preliminary data.</text>
</comment>
<keyword evidence="2" id="KW-1185">Reference proteome</keyword>
<dbReference type="EMBL" id="JAKKPZ010000380">
    <property type="protein sequence ID" value="KAI1695704.1"/>
    <property type="molecule type" value="Genomic_DNA"/>
</dbReference>